<gene>
    <name evidence="2" type="ORF">MTR66_13810</name>
</gene>
<proteinExistence type="predicted"/>
<dbReference type="EMBL" id="JALHLG010000020">
    <property type="protein sequence ID" value="MCJ2187888.1"/>
    <property type="molecule type" value="Genomic_DNA"/>
</dbReference>
<feature type="signal peptide" evidence="1">
    <location>
        <begin position="1"/>
        <end position="34"/>
    </location>
</feature>
<dbReference type="RefSeq" id="WP_243922024.1">
    <property type="nucleotide sequence ID" value="NZ_JALHLG010000020.1"/>
</dbReference>
<comment type="caution">
    <text evidence="2">The sequence shown here is derived from an EMBL/GenBank/DDBJ whole genome shotgun (WGS) entry which is preliminary data.</text>
</comment>
<evidence type="ECO:0000313" key="3">
    <source>
        <dbReference type="Proteomes" id="UP001202281"/>
    </source>
</evidence>
<reference evidence="2 3" key="1">
    <citation type="submission" date="2022-04" db="EMBL/GenBank/DDBJ databases">
        <title>Identification of a novel bacterium isolated from mangrove sediments.</title>
        <authorList>
            <person name="Pan X."/>
        </authorList>
    </citation>
    <scope>NUCLEOTIDE SEQUENCE [LARGE SCALE GENOMIC DNA]</scope>
    <source>
        <strain evidence="2 3">B2638</strain>
    </source>
</reference>
<sequence>MNLTKLKDNFEGKALGAVGLATAAFAMPSATAQAQDAPQVTNVAYQPSAMTKAAIWSEKNPLGVGVAVRFGTVKQLTSEQVETVLRREFHANGIDSVQFFYEQNDTPGTGFTFHVGGDLIGGVRSIGDVRANVPRAADQVRLRRDNPVFALNQ</sequence>
<keyword evidence="1" id="KW-0732">Signal</keyword>
<feature type="chain" id="PRO_5045956133" evidence="1">
    <location>
        <begin position="35"/>
        <end position="153"/>
    </location>
</feature>
<evidence type="ECO:0000313" key="2">
    <source>
        <dbReference type="EMBL" id="MCJ2187888.1"/>
    </source>
</evidence>
<dbReference type="Proteomes" id="UP001202281">
    <property type="component" value="Unassembled WGS sequence"/>
</dbReference>
<evidence type="ECO:0000256" key="1">
    <source>
        <dbReference type="SAM" id="SignalP"/>
    </source>
</evidence>
<keyword evidence="3" id="KW-1185">Reference proteome</keyword>
<accession>A0ABT0BS43</accession>
<name>A0ABT0BS43_9SPHN</name>
<protein>
    <submittedName>
        <fullName evidence="2">Uncharacterized protein</fullName>
    </submittedName>
</protein>
<organism evidence="2 3">
    <name type="scientific">Novosphingobium beihaiensis</name>
    <dbReference type="NCBI Taxonomy" id="2930389"/>
    <lineage>
        <taxon>Bacteria</taxon>
        <taxon>Pseudomonadati</taxon>
        <taxon>Pseudomonadota</taxon>
        <taxon>Alphaproteobacteria</taxon>
        <taxon>Sphingomonadales</taxon>
        <taxon>Sphingomonadaceae</taxon>
        <taxon>Novosphingobium</taxon>
    </lineage>
</organism>